<dbReference type="OrthoDB" id="434648at2759"/>
<dbReference type="Gene3D" id="3.30.470.20">
    <property type="entry name" value="ATP-grasp fold, B domain"/>
    <property type="match status" value="1"/>
</dbReference>
<sequence>MSDMTKIHGLIVDRGGQTANFHCTWSVSPQLLFNGSAINLLFQRVSTLSAHKLPSPTQEIIRLFKYHPDQDGGEIHRVDIERAPEVFAFFTDALLSLVGGDTDTCLAFKLLAPAVDGYISRSDALVMRMKGCILVDSARSFSSPLQYVQSISSSLESVDIFTLCYSAVGGVCVRARKTKDAQIQLQELEAEFVNRLSFDWVSPAPLSVKRLAFVQGRPDAESSIEMWQAARALGIALVIFDSECHWLQDSQWSEYREAFVPVDITPDETLPERLIRSIRSYGKSFHGISTVSDAHLAAVARAAGELGLATNPADAYDIAGDKFLTRKLEPSISESFECATVEQVRSRIADVTLQPLRFPLIVKPCTGWGSECVSRVDNEAMLINAVAKACSRHVGTAVNTSCVVEPYISGPEFDANFVLLDGQIVFSEIGDDYPSPGDMGSVESASDFLETQVVVGTRRIRKT</sequence>
<protein>
    <recommendedName>
        <fullName evidence="4">BL00235/CARNS1 N-terminal domain-containing protein</fullName>
    </recommendedName>
</protein>
<feature type="domain" description="BL00235/CARNS1 N-terminal" evidence="4">
    <location>
        <begin position="228"/>
        <end position="308"/>
    </location>
</feature>
<proteinExistence type="predicted"/>
<evidence type="ECO:0000256" key="3">
    <source>
        <dbReference type="ARBA" id="ARBA00022840"/>
    </source>
</evidence>
<name>A0A1D9Q0X6_SCLS1</name>
<evidence type="ECO:0000313" key="5">
    <source>
        <dbReference type="EMBL" id="APA08594.1"/>
    </source>
</evidence>
<dbReference type="AlphaFoldDB" id="A0A1D9Q0X6"/>
<evidence type="ECO:0000313" key="6">
    <source>
        <dbReference type="Proteomes" id="UP000177798"/>
    </source>
</evidence>
<gene>
    <name evidence="5" type="ORF">sscle_04g033640</name>
</gene>
<dbReference type="PANTHER" id="PTHR43585:SF2">
    <property type="entry name" value="ATP-GRASP ENZYME FSQD"/>
    <property type="match status" value="1"/>
</dbReference>
<evidence type="ECO:0000256" key="2">
    <source>
        <dbReference type="ARBA" id="ARBA00022741"/>
    </source>
</evidence>
<dbReference type="PANTHER" id="PTHR43585">
    <property type="entry name" value="FUMIPYRROLE BIOSYNTHESIS PROTEIN C"/>
    <property type="match status" value="1"/>
</dbReference>
<keyword evidence="3" id="KW-0067">ATP-binding</keyword>
<dbReference type="GO" id="GO:0005524">
    <property type="term" value="F:ATP binding"/>
    <property type="evidence" value="ECO:0007669"/>
    <property type="project" value="UniProtKB-KW"/>
</dbReference>
<keyword evidence="2" id="KW-0547">Nucleotide-binding</keyword>
<dbReference type="VEuPathDB" id="FungiDB:sscle_04g033640"/>
<dbReference type="EMBL" id="CP017817">
    <property type="protein sequence ID" value="APA08594.1"/>
    <property type="molecule type" value="Genomic_DNA"/>
</dbReference>
<evidence type="ECO:0000256" key="1">
    <source>
        <dbReference type="ARBA" id="ARBA00022598"/>
    </source>
</evidence>
<dbReference type="Pfam" id="PF18130">
    <property type="entry name" value="ATPgrasp_N"/>
    <property type="match status" value="1"/>
</dbReference>
<dbReference type="Gene3D" id="3.40.50.20">
    <property type="match status" value="1"/>
</dbReference>
<dbReference type="Proteomes" id="UP000177798">
    <property type="component" value="Chromosome 4"/>
</dbReference>
<dbReference type="GO" id="GO:0016874">
    <property type="term" value="F:ligase activity"/>
    <property type="evidence" value="ECO:0007669"/>
    <property type="project" value="UniProtKB-KW"/>
</dbReference>
<reference evidence="6" key="1">
    <citation type="journal article" date="2017" name="Genome Biol. Evol.">
        <title>The complete genome sequence of the phytopathogenic fungus Sclerotinia sclerotiorum reveals insights into the genome architecture of broad host range pathogens.</title>
        <authorList>
            <person name="Derbyshire M."/>
            <person name="Denton-Giles M."/>
            <person name="Hegedus D."/>
            <person name="Seifbarghy S."/>
            <person name="Rollins J."/>
            <person name="van Kan J."/>
            <person name="Seidl M.F."/>
            <person name="Faino L."/>
            <person name="Mbengue M."/>
            <person name="Navaud O."/>
            <person name="Raffaele S."/>
            <person name="Hammond-Kosack K."/>
            <person name="Heard S."/>
            <person name="Oliver R."/>
        </authorList>
    </citation>
    <scope>NUCLEOTIDE SEQUENCE [LARGE SCALE GENOMIC DNA]</scope>
    <source>
        <strain evidence="6">ATCC 18683 / 1980 / Ss-1</strain>
    </source>
</reference>
<accession>A0A1D9Q0X6</accession>
<evidence type="ECO:0000259" key="4">
    <source>
        <dbReference type="Pfam" id="PF18130"/>
    </source>
</evidence>
<dbReference type="InterPro" id="IPR052032">
    <property type="entry name" value="ATP-dep_AA_Ligase"/>
</dbReference>
<organism evidence="5 6">
    <name type="scientific">Sclerotinia sclerotiorum (strain ATCC 18683 / 1980 / Ss-1)</name>
    <name type="common">White mold</name>
    <name type="synonym">Whetzelinia sclerotiorum</name>
    <dbReference type="NCBI Taxonomy" id="665079"/>
    <lineage>
        <taxon>Eukaryota</taxon>
        <taxon>Fungi</taxon>
        <taxon>Dikarya</taxon>
        <taxon>Ascomycota</taxon>
        <taxon>Pezizomycotina</taxon>
        <taxon>Leotiomycetes</taxon>
        <taxon>Helotiales</taxon>
        <taxon>Sclerotiniaceae</taxon>
        <taxon>Sclerotinia</taxon>
    </lineage>
</organism>
<dbReference type="SUPFAM" id="SSF56059">
    <property type="entry name" value="Glutathione synthetase ATP-binding domain-like"/>
    <property type="match status" value="1"/>
</dbReference>
<dbReference type="InterPro" id="IPR041472">
    <property type="entry name" value="BL00235/CARNS1_N"/>
</dbReference>
<keyword evidence="1" id="KW-0436">Ligase</keyword>